<dbReference type="Proteomes" id="UP001472677">
    <property type="component" value="Unassembled WGS sequence"/>
</dbReference>
<organism evidence="2 3">
    <name type="scientific">Hibiscus sabdariffa</name>
    <name type="common">roselle</name>
    <dbReference type="NCBI Taxonomy" id="183260"/>
    <lineage>
        <taxon>Eukaryota</taxon>
        <taxon>Viridiplantae</taxon>
        <taxon>Streptophyta</taxon>
        <taxon>Embryophyta</taxon>
        <taxon>Tracheophyta</taxon>
        <taxon>Spermatophyta</taxon>
        <taxon>Magnoliopsida</taxon>
        <taxon>eudicotyledons</taxon>
        <taxon>Gunneridae</taxon>
        <taxon>Pentapetalae</taxon>
        <taxon>rosids</taxon>
        <taxon>malvids</taxon>
        <taxon>Malvales</taxon>
        <taxon>Malvaceae</taxon>
        <taxon>Malvoideae</taxon>
        <taxon>Hibiscus</taxon>
    </lineage>
</organism>
<feature type="domain" description="FBD" evidence="1">
    <location>
        <begin position="156"/>
        <end position="229"/>
    </location>
</feature>
<sequence>MAQSLHHVAYCATFHQHDAGEIETGIPIFRLFATLDIVIDLPSLVYLKYLGLRANNYSMGNMPSLVTTDINISFRNIVREIIYHGQCLVELFERHGNVKSFCLSIYPEALPILSHKRFAAFQNLLHLEILDRMNTWKGNGLFEFLEFSPNLQTLVTCKVSNELKEFNVLDVDDKSSLFEMVTYILNNAIVLNKLTISTSQDLKLEVKFKITQRFFSIPRCSNKCRVWLLTSFILFA</sequence>
<name>A0ABR2AQC3_9ROSI</name>
<proteinExistence type="predicted"/>
<dbReference type="PANTHER" id="PTHR31900:SF30">
    <property type="entry name" value="SUPERFAMILY PROTEIN, PUTATIVE-RELATED"/>
    <property type="match status" value="1"/>
</dbReference>
<accession>A0ABR2AQC3</accession>
<evidence type="ECO:0000313" key="3">
    <source>
        <dbReference type="Proteomes" id="UP001472677"/>
    </source>
</evidence>
<dbReference type="EMBL" id="JBBPBM010000386">
    <property type="protein sequence ID" value="KAK8496072.1"/>
    <property type="molecule type" value="Genomic_DNA"/>
</dbReference>
<protein>
    <recommendedName>
        <fullName evidence="1">FBD domain-containing protein</fullName>
    </recommendedName>
</protein>
<gene>
    <name evidence="2" type="ORF">V6N12_076293</name>
</gene>
<dbReference type="InterPro" id="IPR050232">
    <property type="entry name" value="FBL13/AtMIF1-like"/>
</dbReference>
<dbReference type="SMART" id="SM00579">
    <property type="entry name" value="FBD"/>
    <property type="match status" value="1"/>
</dbReference>
<evidence type="ECO:0000313" key="2">
    <source>
        <dbReference type="EMBL" id="KAK8496072.1"/>
    </source>
</evidence>
<reference evidence="2 3" key="1">
    <citation type="journal article" date="2024" name="G3 (Bethesda)">
        <title>Genome assembly of Hibiscus sabdariffa L. provides insights into metabolisms of medicinal natural products.</title>
        <authorList>
            <person name="Kim T."/>
        </authorList>
    </citation>
    <scope>NUCLEOTIDE SEQUENCE [LARGE SCALE GENOMIC DNA]</scope>
    <source>
        <strain evidence="2">TK-2024</strain>
        <tissue evidence="2">Old leaves</tissue>
    </source>
</reference>
<evidence type="ECO:0000259" key="1">
    <source>
        <dbReference type="SMART" id="SM00579"/>
    </source>
</evidence>
<dbReference type="PANTHER" id="PTHR31900">
    <property type="entry name" value="F-BOX/RNI SUPERFAMILY PROTEIN-RELATED"/>
    <property type="match status" value="1"/>
</dbReference>
<comment type="caution">
    <text evidence="2">The sequence shown here is derived from an EMBL/GenBank/DDBJ whole genome shotgun (WGS) entry which is preliminary data.</text>
</comment>
<dbReference type="InterPro" id="IPR006566">
    <property type="entry name" value="FBD"/>
</dbReference>
<keyword evidence="3" id="KW-1185">Reference proteome</keyword>